<keyword evidence="12" id="KW-0969">Cilium</keyword>
<dbReference type="Pfam" id="PF22638">
    <property type="entry name" value="FlgK_D1"/>
    <property type="match status" value="1"/>
</dbReference>
<feature type="domain" description="Flagellar hook-associated protein FlgK helical" evidence="11">
    <location>
        <begin position="97"/>
        <end position="330"/>
    </location>
</feature>
<dbReference type="NCBIfam" id="TIGR02492">
    <property type="entry name" value="flgK_ends"/>
    <property type="match status" value="1"/>
</dbReference>
<evidence type="ECO:0000313" key="13">
    <source>
        <dbReference type="Proteomes" id="UP000594464"/>
    </source>
</evidence>
<dbReference type="EMBL" id="CP048620">
    <property type="protein sequence ID" value="QPJ64434.1"/>
    <property type="molecule type" value="Genomic_DNA"/>
</dbReference>
<dbReference type="Proteomes" id="UP000594464">
    <property type="component" value="Chromosome"/>
</dbReference>
<dbReference type="GO" id="GO:0005576">
    <property type="term" value="C:extracellular region"/>
    <property type="evidence" value="ECO:0007669"/>
    <property type="project" value="UniProtKB-SubCell"/>
</dbReference>
<evidence type="ECO:0000259" key="9">
    <source>
        <dbReference type="Pfam" id="PF00460"/>
    </source>
</evidence>
<dbReference type="InterPro" id="IPR010930">
    <property type="entry name" value="Flg_bb/hook_C_dom"/>
</dbReference>
<evidence type="ECO:0000256" key="4">
    <source>
        <dbReference type="ARBA" id="ARBA00016244"/>
    </source>
</evidence>
<keyword evidence="5 7" id="KW-0964">Secreted</keyword>
<keyword evidence="12" id="KW-0966">Cell projection</keyword>
<keyword evidence="6 7" id="KW-0975">Bacterial flagellum</keyword>
<accession>A0A7T0C0R4</accession>
<feature type="domain" description="Flagellar basal body rod protein N-terminal" evidence="9">
    <location>
        <begin position="9"/>
        <end position="38"/>
    </location>
</feature>
<dbReference type="KEGG" id="nva:G3M78_03080"/>
<dbReference type="GO" id="GO:0005198">
    <property type="term" value="F:structural molecule activity"/>
    <property type="evidence" value="ECO:0007669"/>
    <property type="project" value="UniProtKB-UniRule"/>
</dbReference>
<dbReference type="AlphaFoldDB" id="A0A7T0C0R4"/>
<proteinExistence type="inferred from homology"/>
<evidence type="ECO:0000256" key="6">
    <source>
        <dbReference type="ARBA" id="ARBA00023143"/>
    </source>
</evidence>
<keyword evidence="12" id="KW-0282">Flagellum</keyword>
<evidence type="ECO:0000259" key="11">
    <source>
        <dbReference type="Pfam" id="PF22638"/>
    </source>
</evidence>
<comment type="subcellular location">
    <subcellularLocation>
        <location evidence="1 7">Bacterial flagellum</location>
    </subcellularLocation>
    <subcellularLocation>
        <location evidence="2 7">Secreted</location>
    </subcellularLocation>
</comment>
<dbReference type="PANTHER" id="PTHR30033:SF1">
    <property type="entry name" value="FLAGELLAR HOOK-ASSOCIATED PROTEIN 1"/>
    <property type="match status" value="1"/>
</dbReference>
<dbReference type="SUPFAM" id="SSF64518">
    <property type="entry name" value="Phase 1 flagellin"/>
    <property type="match status" value="1"/>
</dbReference>
<dbReference type="InterPro" id="IPR053927">
    <property type="entry name" value="FlgK_helical"/>
</dbReference>
<evidence type="ECO:0000313" key="12">
    <source>
        <dbReference type="EMBL" id="QPJ64434.1"/>
    </source>
</evidence>
<dbReference type="PRINTS" id="PR01005">
    <property type="entry name" value="FLGHOOKAP1"/>
</dbReference>
<comment type="similarity">
    <text evidence="3 7">Belongs to the flagella basal body rod proteins family.</text>
</comment>
<sequence>MTTNIFSVLNTGRVSLLAQQLALEVTGQNVANAQTEGYSRQQVTFEANSPRQTAQGPLGTGVTVSGIERFHDSFLFKQILSEGDRTGNYQVRKDVFDQLEILFNENSGGSLNAELSSLFTSMQDLATNPSGLPERSNVIARGQELSHMFNSIGDQLFSIQRNLDLVMEDEITQINTLSTEISNLNRAIHQSEPGNAKANDLRDSRDRLIQQLSEKIDIQQVDEVEGLVSITLSGGIPLVLRDITFPISTQLNGNNNAFRDVVISNGAGSTTNITSGIQGGRLKGIIDMRDVEVAGIKDELDRMAASLVREINKLHQQGFGLDGSTGNNFFTPLTPSVKTNVNNTGAATVSAVNASPSTTSIDKYEITFTGSNSFTLQNLTTNASSGTFTFTAGSAFNLAGGLAVTISGSAAVGDKFKLSLSDNASRNMSVSTDVSTNSQKVAAGSSSNGNGANAQALANLQESLLFNGTSLDQTGSGMFTFDEFFNAIVSDIGIKSFSAQTTMSQQEGVTLQLNARRESISGVSIDEEMINLVRFQQSFNASARLITTVQEMMDILVNRI</sequence>
<evidence type="ECO:0000256" key="1">
    <source>
        <dbReference type="ARBA" id="ARBA00004365"/>
    </source>
</evidence>
<dbReference type="InterPro" id="IPR001444">
    <property type="entry name" value="Flag_bb_rod_N"/>
</dbReference>
<evidence type="ECO:0000256" key="8">
    <source>
        <dbReference type="SAM" id="MobiDB-lite"/>
    </source>
</evidence>
<dbReference type="InterPro" id="IPR002371">
    <property type="entry name" value="FlgK"/>
</dbReference>
<organism evidence="12 13">
    <name type="scientific">Candidatus Nitrohelix vancouverensis</name>
    <dbReference type="NCBI Taxonomy" id="2705534"/>
    <lineage>
        <taxon>Bacteria</taxon>
        <taxon>Pseudomonadati</taxon>
        <taxon>Nitrospinota/Tectimicrobiota group</taxon>
        <taxon>Nitrospinota</taxon>
        <taxon>Nitrospinia</taxon>
        <taxon>Nitrospinales</taxon>
        <taxon>Nitrospinaceae</taxon>
        <taxon>Candidatus Nitrohelix</taxon>
    </lineage>
</organism>
<protein>
    <recommendedName>
        <fullName evidence="4 7">Flagellar hook-associated protein 1</fullName>
        <shortName evidence="7">HAP1</shortName>
    </recommendedName>
</protein>
<dbReference type="Pfam" id="PF00460">
    <property type="entry name" value="Flg_bb_rod"/>
    <property type="match status" value="1"/>
</dbReference>
<dbReference type="GO" id="GO:0044780">
    <property type="term" value="P:bacterial-type flagellum assembly"/>
    <property type="evidence" value="ECO:0007669"/>
    <property type="project" value="InterPro"/>
</dbReference>
<feature type="region of interest" description="Disordered" evidence="8">
    <location>
        <begin position="428"/>
        <end position="448"/>
    </location>
</feature>
<evidence type="ECO:0000256" key="2">
    <source>
        <dbReference type="ARBA" id="ARBA00004613"/>
    </source>
</evidence>
<feature type="domain" description="Flagellar basal-body/hook protein C-terminal" evidence="10">
    <location>
        <begin position="520"/>
        <end position="558"/>
    </location>
</feature>
<evidence type="ECO:0000256" key="5">
    <source>
        <dbReference type="ARBA" id="ARBA00022525"/>
    </source>
</evidence>
<evidence type="ECO:0000259" key="10">
    <source>
        <dbReference type="Pfam" id="PF06429"/>
    </source>
</evidence>
<dbReference type="PANTHER" id="PTHR30033">
    <property type="entry name" value="FLAGELLAR HOOK-ASSOCIATED PROTEIN 1"/>
    <property type="match status" value="1"/>
</dbReference>
<dbReference type="GO" id="GO:0009424">
    <property type="term" value="C:bacterial-type flagellum hook"/>
    <property type="evidence" value="ECO:0007669"/>
    <property type="project" value="UniProtKB-UniRule"/>
</dbReference>
<evidence type="ECO:0000256" key="7">
    <source>
        <dbReference type="RuleBase" id="RU362065"/>
    </source>
</evidence>
<name>A0A7T0C0R4_9BACT</name>
<gene>
    <name evidence="7 12" type="primary">flgK</name>
    <name evidence="12" type="ORF">G3M78_03080</name>
</gene>
<reference evidence="13" key="1">
    <citation type="submission" date="2020-02" db="EMBL/GenBank/DDBJ databases">
        <title>Genomic and physiological characterization of two novel Nitrospinaceae genera.</title>
        <authorList>
            <person name="Mueller A.J."/>
            <person name="Jung M.-Y."/>
            <person name="Strachan C.R."/>
            <person name="Herbold C.W."/>
            <person name="Kirkegaard R.H."/>
            <person name="Daims H."/>
        </authorList>
    </citation>
    <scope>NUCLEOTIDE SEQUENCE [LARGE SCALE GENOMIC DNA]</scope>
</reference>
<dbReference type="Pfam" id="PF06429">
    <property type="entry name" value="Flg_bbr_C"/>
    <property type="match status" value="1"/>
</dbReference>
<evidence type="ECO:0000256" key="3">
    <source>
        <dbReference type="ARBA" id="ARBA00009677"/>
    </source>
</evidence>
<feature type="compositionally biased region" description="Polar residues" evidence="8">
    <location>
        <begin position="428"/>
        <end position="440"/>
    </location>
</feature>